<dbReference type="OrthoDB" id="283968at2"/>
<reference evidence="3" key="1">
    <citation type="submission" date="2016-10" db="EMBL/GenBank/DDBJ databases">
        <authorList>
            <person name="Varghese N."/>
            <person name="Submissions S."/>
        </authorList>
    </citation>
    <scope>NUCLEOTIDE SEQUENCE [LARGE SCALE GENOMIC DNA]</scope>
    <source>
        <strain evidence="3">DSM 23439</strain>
    </source>
</reference>
<feature type="domain" description="Hypervirulence associated protein TUDOR" evidence="1">
    <location>
        <begin position="9"/>
        <end position="69"/>
    </location>
</feature>
<dbReference type="EMBL" id="FOLY01000002">
    <property type="protein sequence ID" value="SFC31650.1"/>
    <property type="molecule type" value="Genomic_DNA"/>
</dbReference>
<gene>
    <name evidence="2" type="ORF">SAMN05421848_1021</name>
</gene>
<dbReference type="Pfam" id="PF11160">
    <property type="entry name" value="Hva1_TUDOR"/>
    <property type="match status" value="1"/>
</dbReference>
<proteinExistence type="predicted"/>
<dbReference type="AlphaFoldDB" id="A0A1I1IEK9"/>
<keyword evidence="3" id="KW-1185">Reference proteome</keyword>
<organism evidence="2 3">
    <name type="scientific">Kushneria avicenniae</name>
    <dbReference type="NCBI Taxonomy" id="402385"/>
    <lineage>
        <taxon>Bacteria</taxon>
        <taxon>Pseudomonadati</taxon>
        <taxon>Pseudomonadota</taxon>
        <taxon>Gammaproteobacteria</taxon>
        <taxon>Oceanospirillales</taxon>
        <taxon>Halomonadaceae</taxon>
        <taxon>Kushneria</taxon>
    </lineage>
</organism>
<evidence type="ECO:0000313" key="2">
    <source>
        <dbReference type="EMBL" id="SFC31650.1"/>
    </source>
</evidence>
<dbReference type="Proteomes" id="UP000199046">
    <property type="component" value="Unassembled WGS sequence"/>
</dbReference>
<evidence type="ECO:0000259" key="1">
    <source>
        <dbReference type="Pfam" id="PF11160"/>
    </source>
</evidence>
<dbReference type="RefSeq" id="WP_090131405.1">
    <property type="nucleotide sequence ID" value="NZ_FOLY01000002.1"/>
</dbReference>
<evidence type="ECO:0000313" key="3">
    <source>
        <dbReference type="Proteomes" id="UP000199046"/>
    </source>
</evidence>
<protein>
    <recommendedName>
        <fullName evidence="1">Hypervirulence associated protein TUDOR domain-containing protein</fullName>
    </recommendedName>
</protein>
<accession>A0A1I1IEK9</accession>
<dbReference type="InterPro" id="IPR021331">
    <property type="entry name" value="Hva1_TUDOR"/>
</dbReference>
<name>A0A1I1IEK9_9GAMM</name>
<dbReference type="STRING" id="402385.SAMN05421848_1021"/>
<sequence>MSEHYRQRQRVKWKWGDNWTEGKITRKYTEKVTRRIKGSDVTRNATEDEPAYMIKQDDGDRVLKLHKELRKA</sequence>